<evidence type="ECO:0000256" key="1">
    <source>
        <dbReference type="SAM" id="MobiDB-lite"/>
    </source>
</evidence>
<dbReference type="AlphaFoldDB" id="A0A5C6F1Y0"/>
<sequence length="172" mass="19329">MEFVATGFAKPLRIDSHAHDFQSWSCLPFAANKIGKVDRLGDVDKGQARVSRLAGKRYPILPPREASPTTCVAAKRGCPIVPRTIASTGKQTQRPCRSTPPPSRAQFSIPHTHIKNRPHRSFPPPDKPIPRQAEPYNQSIQTGNFQYTRCTMSLYLRPQEVRSRNHPLPCTH</sequence>
<evidence type="ECO:0000313" key="2">
    <source>
        <dbReference type="EMBL" id="TWU55095.1"/>
    </source>
</evidence>
<organism evidence="2 3">
    <name type="scientific">Rubripirellula reticaptiva</name>
    <dbReference type="NCBI Taxonomy" id="2528013"/>
    <lineage>
        <taxon>Bacteria</taxon>
        <taxon>Pseudomonadati</taxon>
        <taxon>Planctomycetota</taxon>
        <taxon>Planctomycetia</taxon>
        <taxon>Pirellulales</taxon>
        <taxon>Pirellulaceae</taxon>
        <taxon>Rubripirellula</taxon>
    </lineage>
</organism>
<evidence type="ECO:0000313" key="3">
    <source>
        <dbReference type="Proteomes" id="UP000317977"/>
    </source>
</evidence>
<dbReference type="Proteomes" id="UP000317977">
    <property type="component" value="Unassembled WGS sequence"/>
</dbReference>
<dbReference type="EMBL" id="SJPX01000002">
    <property type="protein sequence ID" value="TWU55095.1"/>
    <property type="molecule type" value="Genomic_DNA"/>
</dbReference>
<name>A0A5C6F1Y0_9BACT</name>
<proteinExistence type="predicted"/>
<comment type="caution">
    <text evidence="2">The sequence shown here is derived from an EMBL/GenBank/DDBJ whole genome shotgun (WGS) entry which is preliminary data.</text>
</comment>
<keyword evidence="3" id="KW-1185">Reference proteome</keyword>
<protein>
    <submittedName>
        <fullName evidence="2">Uncharacterized protein</fullName>
    </submittedName>
</protein>
<feature type="region of interest" description="Disordered" evidence="1">
    <location>
        <begin position="114"/>
        <end position="133"/>
    </location>
</feature>
<accession>A0A5C6F1Y0</accession>
<feature type="compositionally biased region" description="Polar residues" evidence="1">
    <location>
        <begin position="87"/>
        <end position="96"/>
    </location>
</feature>
<gene>
    <name evidence="2" type="ORF">Poly59_13910</name>
</gene>
<feature type="region of interest" description="Disordered" evidence="1">
    <location>
        <begin position="87"/>
        <end position="109"/>
    </location>
</feature>
<reference evidence="2 3" key="1">
    <citation type="submission" date="2019-02" db="EMBL/GenBank/DDBJ databases">
        <title>Deep-cultivation of Planctomycetes and their phenomic and genomic characterization uncovers novel biology.</title>
        <authorList>
            <person name="Wiegand S."/>
            <person name="Jogler M."/>
            <person name="Boedeker C."/>
            <person name="Pinto D."/>
            <person name="Vollmers J."/>
            <person name="Rivas-Marin E."/>
            <person name="Kohn T."/>
            <person name="Peeters S.H."/>
            <person name="Heuer A."/>
            <person name="Rast P."/>
            <person name="Oberbeckmann S."/>
            <person name="Bunk B."/>
            <person name="Jeske O."/>
            <person name="Meyerdierks A."/>
            <person name="Storesund J.E."/>
            <person name="Kallscheuer N."/>
            <person name="Luecker S."/>
            <person name="Lage O.M."/>
            <person name="Pohl T."/>
            <person name="Merkel B.J."/>
            <person name="Hornburger P."/>
            <person name="Mueller R.-W."/>
            <person name="Bruemmer F."/>
            <person name="Labrenz M."/>
            <person name="Spormann A.M."/>
            <person name="Op Den Camp H."/>
            <person name="Overmann J."/>
            <person name="Amann R."/>
            <person name="Jetten M.S.M."/>
            <person name="Mascher T."/>
            <person name="Medema M.H."/>
            <person name="Devos D.P."/>
            <person name="Kaster A.-K."/>
            <person name="Ovreas L."/>
            <person name="Rohde M."/>
            <person name="Galperin M.Y."/>
            <person name="Jogler C."/>
        </authorList>
    </citation>
    <scope>NUCLEOTIDE SEQUENCE [LARGE SCALE GENOMIC DNA]</scope>
    <source>
        <strain evidence="2 3">Poly59</strain>
    </source>
</reference>